<evidence type="ECO:0000259" key="6">
    <source>
        <dbReference type="Pfam" id="PF16188"/>
    </source>
</evidence>
<dbReference type="Pfam" id="PF16189">
    <property type="entry name" value="Creatinase_N_2"/>
    <property type="match status" value="1"/>
</dbReference>
<evidence type="ECO:0000256" key="1">
    <source>
        <dbReference type="ARBA" id="ARBA00008766"/>
    </source>
</evidence>
<evidence type="ECO:0000256" key="2">
    <source>
        <dbReference type="ARBA" id="ARBA00022723"/>
    </source>
</evidence>
<proteinExistence type="inferred from homology"/>
<dbReference type="SUPFAM" id="SSF53092">
    <property type="entry name" value="Creatinase/prolidase N-terminal domain"/>
    <property type="match status" value="1"/>
</dbReference>
<comment type="similarity">
    <text evidence="1">Belongs to the peptidase M24B family.</text>
</comment>
<keyword evidence="8" id="KW-1185">Reference proteome</keyword>
<dbReference type="Gene3D" id="3.40.350.10">
    <property type="entry name" value="Creatinase/prolidase N-terminal domain"/>
    <property type="match status" value="2"/>
</dbReference>
<evidence type="ECO:0000313" key="7">
    <source>
        <dbReference type="EMBL" id="QHI95528.1"/>
    </source>
</evidence>
<dbReference type="InterPro" id="IPR000587">
    <property type="entry name" value="Creatinase_N"/>
</dbReference>
<evidence type="ECO:0000313" key="8">
    <source>
        <dbReference type="Proteomes" id="UP000463975"/>
    </source>
</evidence>
<reference evidence="7 8" key="1">
    <citation type="submission" date="2020-01" db="EMBL/GenBank/DDBJ databases">
        <title>Genome sequencing of strain KACC 21507.</title>
        <authorList>
            <person name="Heo J."/>
            <person name="Kim S.-J."/>
            <person name="Kim J.-S."/>
            <person name="Hong S.-B."/>
            <person name="Kwon S.-W."/>
        </authorList>
    </citation>
    <scope>NUCLEOTIDE SEQUENCE [LARGE SCALE GENOMIC DNA]</scope>
    <source>
        <strain evidence="7 8">KACC 21507</strain>
    </source>
</reference>
<dbReference type="RefSeq" id="WP_160618605.1">
    <property type="nucleotide sequence ID" value="NZ_CP047652.1"/>
</dbReference>
<dbReference type="EMBL" id="CP047652">
    <property type="protein sequence ID" value="QHI95528.1"/>
    <property type="molecule type" value="Genomic_DNA"/>
</dbReference>
<dbReference type="InterPro" id="IPR029149">
    <property type="entry name" value="Creatin/AminoP/Spt16_N"/>
</dbReference>
<dbReference type="InterPro" id="IPR033740">
    <property type="entry name" value="Pept_M24B"/>
</dbReference>
<dbReference type="SUPFAM" id="SSF55920">
    <property type="entry name" value="Creatinase/aminopeptidase"/>
    <property type="match status" value="1"/>
</dbReference>
<feature type="domain" description="Peptidase M24" evidence="4">
    <location>
        <begin position="304"/>
        <end position="516"/>
    </location>
</feature>
<dbReference type="InterPro" id="IPR050422">
    <property type="entry name" value="X-Pro_aminopeptidase_P"/>
</dbReference>
<gene>
    <name evidence="7" type="ORF">GT348_03930</name>
</gene>
<dbReference type="InterPro" id="IPR000994">
    <property type="entry name" value="Pept_M24"/>
</dbReference>
<dbReference type="CDD" id="cd01085">
    <property type="entry name" value="APP"/>
    <property type="match status" value="1"/>
</dbReference>
<organism evidence="7 8">
    <name type="scientific">Aristophania vespae</name>
    <dbReference type="NCBI Taxonomy" id="2697033"/>
    <lineage>
        <taxon>Bacteria</taxon>
        <taxon>Pseudomonadati</taxon>
        <taxon>Pseudomonadota</taxon>
        <taxon>Alphaproteobacteria</taxon>
        <taxon>Acetobacterales</taxon>
        <taxon>Acetobacteraceae</taxon>
        <taxon>Aristophania</taxon>
    </lineage>
</organism>
<dbReference type="AlphaFoldDB" id="A0A6P1NDD9"/>
<feature type="domain" description="Peptidase M24 C-terminal" evidence="6">
    <location>
        <begin position="525"/>
        <end position="585"/>
    </location>
</feature>
<protein>
    <submittedName>
        <fullName evidence="7">M24 family metallopeptidase</fullName>
    </submittedName>
</protein>
<sequence>MQDAALSHSERLEKTRKSLKQLGVSGFIITRGDEYLGEYVAPYAERLAWLTGFTGSAGLAILLEDKGCVFSDGRYTVQLEQQVDHHLWERRHISLSPPKDWLKKEACGLKIGFDPRLVSKAQYESWLCQEIELVPLQENPIDMAWSDQPKPPQNPIQPHPLVFSGESSLSKREKLADALKEAGQDAMILADGTSLAWLLNIRGSDIPMTPIAHGYGIFYADNTVDFFVEPTRITQKLDEDIRVFPPSELRAKLTELNGHIVRIDPSTTPFWFSLELTNANIVYLPDLCTLPKSIKNSIEQRGSRNAHLEDGVAIVRFLHWLEHSGIGKTETELAEKLHEFRSQSEHFKEESFETISAVGSNGAYPHYRAVKGQDKVLTPNNVYLFDSGGQYPFGTTDITRTIWLGPDDPPDSLRDAYTRVLKGNIAVTQARFPQNLPGYRLDSLARYALWQAGLDYDHGTGHGIGSYLSVHEGPQSISPAPRTIGLQPGMIISNEPGYYAEGQYGIRIENLLLVKETFSSEVKNNFLEFEVLTFAPIDGKLIDVKLLSQQELAWLNGYHSQVRKTLLPLLEKELHPWLIRNCAPLY</sequence>
<evidence type="ECO:0000256" key="3">
    <source>
        <dbReference type="ARBA" id="ARBA00022801"/>
    </source>
</evidence>
<dbReference type="Pfam" id="PF16188">
    <property type="entry name" value="Peptidase_M24_C"/>
    <property type="match status" value="1"/>
</dbReference>
<dbReference type="GO" id="GO:0046872">
    <property type="term" value="F:metal ion binding"/>
    <property type="evidence" value="ECO:0007669"/>
    <property type="project" value="UniProtKB-KW"/>
</dbReference>
<keyword evidence="3" id="KW-0378">Hydrolase</keyword>
<dbReference type="KEGG" id="bomb:GT348_03930"/>
<feature type="domain" description="Creatinase N-terminal" evidence="5">
    <location>
        <begin position="11"/>
        <end position="137"/>
    </location>
</feature>
<keyword evidence="2" id="KW-0479">Metal-binding</keyword>
<dbReference type="Gene3D" id="3.90.230.10">
    <property type="entry name" value="Creatinase/methionine aminopeptidase superfamily"/>
    <property type="match status" value="1"/>
</dbReference>
<dbReference type="InterPro" id="IPR036005">
    <property type="entry name" value="Creatinase/aminopeptidase-like"/>
</dbReference>
<dbReference type="PANTHER" id="PTHR43763:SF6">
    <property type="entry name" value="XAA-PRO AMINOPEPTIDASE 1"/>
    <property type="match status" value="1"/>
</dbReference>
<evidence type="ECO:0000259" key="5">
    <source>
        <dbReference type="Pfam" id="PF01321"/>
    </source>
</evidence>
<evidence type="ECO:0000259" key="4">
    <source>
        <dbReference type="Pfam" id="PF00557"/>
    </source>
</evidence>
<dbReference type="Proteomes" id="UP000463975">
    <property type="component" value="Chromosome"/>
</dbReference>
<name>A0A6P1NDD9_9PROT</name>
<dbReference type="Pfam" id="PF01321">
    <property type="entry name" value="Creatinase_N"/>
    <property type="match status" value="1"/>
</dbReference>
<dbReference type="InterPro" id="IPR032416">
    <property type="entry name" value="Peptidase_M24_C"/>
</dbReference>
<dbReference type="GO" id="GO:0005737">
    <property type="term" value="C:cytoplasm"/>
    <property type="evidence" value="ECO:0007669"/>
    <property type="project" value="UniProtKB-ARBA"/>
</dbReference>
<dbReference type="FunFam" id="3.90.230.10:FF:000009">
    <property type="entry name" value="xaa-Pro aminopeptidase 2"/>
    <property type="match status" value="1"/>
</dbReference>
<dbReference type="PANTHER" id="PTHR43763">
    <property type="entry name" value="XAA-PRO AMINOPEPTIDASE 1"/>
    <property type="match status" value="1"/>
</dbReference>
<dbReference type="Pfam" id="PF00557">
    <property type="entry name" value="Peptidase_M24"/>
    <property type="match status" value="1"/>
</dbReference>
<accession>A0A6P1NDD9</accession>
<dbReference type="GO" id="GO:0070006">
    <property type="term" value="F:metalloaminopeptidase activity"/>
    <property type="evidence" value="ECO:0007669"/>
    <property type="project" value="InterPro"/>
</dbReference>